<accession>A0A6B3N8B2</accession>
<comment type="caution">
    <text evidence="1">The sequence shown here is derived from an EMBL/GenBank/DDBJ whole genome shotgun (WGS) entry which is preliminary data.</text>
</comment>
<evidence type="ECO:0000313" key="1">
    <source>
        <dbReference type="EMBL" id="NER26354.1"/>
    </source>
</evidence>
<dbReference type="AlphaFoldDB" id="A0A6B3N8B2"/>
<name>A0A6B3N8B2_9CYAN</name>
<proteinExistence type="predicted"/>
<reference evidence="1" key="1">
    <citation type="submission" date="2019-11" db="EMBL/GenBank/DDBJ databases">
        <title>Genomic insights into an expanded diversity of filamentous marine cyanobacteria reveals the extraordinary biosynthetic potential of Moorea and Okeania.</title>
        <authorList>
            <person name="Ferreira Leao T."/>
            <person name="Wang M."/>
            <person name="Moss N."/>
            <person name="Da Silva R."/>
            <person name="Sanders J."/>
            <person name="Nurk S."/>
            <person name="Gurevich A."/>
            <person name="Humphrey G."/>
            <person name="Reher R."/>
            <person name="Zhu Q."/>
            <person name="Belda-Ferre P."/>
            <person name="Glukhov E."/>
            <person name="Rex R."/>
            <person name="Dorrestein P.C."/>
            <person name="Knight R."/>
            <person name="Pevzner P."/>
            <person name="Gerwick W.H."/>
            <person name="Gerwick L."/>
        </authorList>
    </citation>
    <scope>NUCLEOTIDE SEQUENCE</scope>
    <source>
        <strain evidence="1">SIO1C4</strain>
    </source>
</reference>
<dbReference type="EMBL" id="JAAHFQ010000022">
    <property type="protein sequence ID" value="NER26354.1"/>
    <property type="molecule type" value="Genomic_DNA"/>
</dbReference>
<gene>
    <name evidence="1" type="ORF">F6J89_01550</name>
</gene>
<protein>
    <submittedName>
        <fullName evidence="1">Uncharacterized protein</fullName>
    </submittedName>
</protein>
<organism evidence="1">
    <name type="scientific">Symploca sp. SIO1C4</name>
    <dbReference type="NCBI Taxonomy" id="2607765"/>
    <lineage>
        <taxon>Bacteria</taxon>
        <taxon>Bacillati</taxon>
        <taxon>Cyanobacteriota</taxon>
        <taxon>Cyanophyceae</taxon>
        <taxon>Coleofasciculales</taxon>
        <taxon>Coleofasciculaceae</taxon>
        <taxon>Symploca</taxon>
    </lineage>
</organism>
<sequence>MVAPALAPNLDGACSTPGVLTALAVAITLFCHSGKTFVVAIAQMSFSISVLAINSNDLNQNVV</sequence>